<reference evidence="2 3" key="1">
    <citation type="submission" date="2018-06" db="EMBL/GenBank/DDBJ databases">
        <title>Comparative genomics reveals the genomic features of Rhizophagus irregularis, R. cerebriforme, R. diaphanum and Gigaspora rosea, and their symbiotic lifestyle signature.</title>
        <authorList>
            <person name="Morin E."/>
            <person name="San Clemente H."/>
            <person name="Chen E.C.H."/>
            <person name="De La Providencia I."/>
            <person name="Hainaut M."/>
            <person name="Kuo A."/>
            <person name="Kohler A."/>
            <person name="Murat C."/>
            <person name="Tang N."/>
            <person name="Roy S."/>
            <person name="Loubradou J."/>
            <person name="Henrissat B."/>
            <person name="Grigoriev I.V."/>
            <person name="Corradi N."/>
            <person name="Roux C."/>
            <person name="Martin F.M."/>
        </authorList>
    </citation>
    <scope>NUCLEOTIDE SEQUENCE [LARGE SCALE GENOMIC DNA]</scope>
    <source>
        <strain evidence="2 3">DAOM 194757</strain>
    </source>
</reference>
<dbReference type="InterPro" id="IPR029045">
    <property type="entry name" value="ClpP/crotonase-like_dom_sf"/>
</dbReference>
<dbReference type="InterPro" id="IPR052766">
    <property type="entry name" value="S41A_metabolite_peptidase"/>
</dbReference>
<feature type="chain" id="PRO_5017468439" evidence="1">
    <location>
        <begin position="29"/>
        <end position="599"/>
    </location>
</feature>
<sequence length="599" mass="68039">MITSSFQTFNKIGLLIALIILYSLPSEPYFVPRSEVKNKVEDGCTRLAQTISSPSYDDVKACYEGIKYDAERAKQMIDVVEGVMLNFYIYLDQAKEEPANGFSFEPTDLVKELNLLRNKSFNSDFEFMMTVRELVYQLRDAHTTLRFGCYNDIEFSQSLTLYSMVTPDKQQIMQDFLDPSNNNCEVTEINGQNALEVIKEFANWKLINLRDLGVRFNRALVSIIPVNNNFVDAGGSNIFAHRWDLPEISNINYTLSCPEKRNFVREWNINFFGNTKDFNDTKSYFDQNCLPKSSQSKPFQFMKNKKLISKSTFNHITASQAKLVLSVGDAYFSLVDDIGVAQFTSLNFDIDQLREIQNGFQLLYEKNAKKLVLDLSNNAGGIAYIPQVISALLLPSNNSSFFPNDQKITNITEQMIGPGKFFDPNRLLSFPSRENFSSTEDFIGNNYIQRGGTTSRYSSKFNFKLNSDLLKIINGTKKYPWTKDNTIILTNGYCGSACAQFSLYLAEIGQFSTVSVGGFYNTPLSFSSFPGGQVISYNDNINFPVLAGLSVTVIEAYNIFTNKVLEFSYRPAKYRLYYDDESARDPSILWSKAAELLNN</sequence>
<accession>A0A397UKF6</accession>
<dbReference type="Gene3D" id="3.90.226.10">
    <property type="entry name" value="2-enoyl-CoA Hydratase, Chain A, domain 1"/>
    <property type="match status" value="1"/>
</dbReference>
<protein>
    <submittedName>
        <fullName evidence="2">Uncharacterized protein</fullName>
    </submittedName>
</protein>
<name>A0A397UKF6_9GLOM</name>
<evidence type="ECO:0000313" key="2">
    <source>
        <dbReference type="EMBL" id="RIB10740.1"/>
    </source>
</evidence>
<evidence type="ECO:0000256" key="1">
    <source>
        <dbReference type="SAM" id="SignalP"/>
    </source>
</evidence>
<gene>
    <name evidence="2" type="ORF">C2G38_2145918</name>
</gene>
<proteinExistence type="predicted"/>
<dbReference type="SUPFAM" id="SSF52096">
    <property type="entry name" value="ClpP/crotonase"/>
    <property type="match status" value="1"/>
</dbReference>
<dbReference type="Proteomes" id="UP000266673">
    <property type="component" value="Unassembled WGS sequence"/>
</dbReference>
<dbReference type="OrthoDB" id="27214at2759"/>
<dbReference type="PANTHER" id="PTHR37049:SF4">
    <property type="entry name" value="RHODANESE DOMAIN-CONTAINING PROTEIN"/>
    <property type="match status" value="1"/>
</dbReference>
<keyword evidence="3" id="KW-1185">Reference proteome</keyword>
<evidence type="ECO:0000313" key="3">
    <source>
        <dbReference type="Proteomes" id="UP000266673"/>
    </source>
</evidence>
<organism evidence="2 3">
    <name type="scientific">Gigaspora rosea</name>
    <dbReference type="NCBI Taxonomy" id="44941"/>
    <lineage>
        <taxon>Eukaryota</taxon>
        <taxon>Fungi</taxon>
        <taxon>Fungi incertae sedis</taxon>
        <taxon>Mucoromycota</taxon>
        <taxon>Glomeromycotina</taxon>
        <taxon>Glomeromycetes</taxon>
        <taxon>Diversisporales</taxon>
        <taxon>Gigasporaceae</taxon>
        <taxon>Gigaspora</taxon>
    </lineage>
</organism>
<dbReference type="EMBL" id="QKWP01001215">
    <property type="protein sequence ID" value="RIB10740.1"/>
    <property type="molecule type" value="Genomic_DNA"/>
</dbReference>
<dbReference type="PANTHER" id="PTHR37049">
    <property type="entry name" value="PEPTIDASE S41 FAMILY PROTEIN"/>
    <property type="match status" value="1"/>
</dbReference>
<feature type="signal peptide" evidence="1">
    <location>
        <begin position="1"/>
        <end position="28"/>
    </location>
</feature>
<comment type="caution">
    <text evidence="2">The sequence shown here is derived from an EMBL/GenBank/DDBJ whole genome shotgun (WGS) entry which is preliminary data.</text>
</comment>
<keyword evidence="1" id="KW-0732">Signal</keyword>
<dbReference type="AlphaFoldDB" id="A0A397UKF6"/>